<name>A0A518BG65_9BACT</name>
<dbReference type="Pfam" id="PF00023">
    <property type="entry name" value="Ank"/>
    <property type="match status" value="1"/>
</dbReference>
<proteinExistence type="predicted"/>
<dbReference type="PROSITE" id="PS50297">
    <property type="entry name" value="ANK_REP_REGION"/>
    <property type="match status" value="1"/>
</dbReference>
<evidence type="ECO:0000256" key="3">
    <source>
        <dbReference type="PROSITE-ProRule" id="PRU00023"/>
    </source>
</evidence>
<keyword evidence="1" id="KW-0677">Repeat</keyword>
<dbReference type="Pfam" id="PF12796">
    <property type="entry name" value="Ank_2"/>
    <property type="match status" value="1"/>
</dbReference>
<protein>
    <submittedName>
        <fullName evidence="4">Ankyrin repeats (3 copies)</fullName>
    </submittedName>
</protein>
<dbReference type="SUPFAM" id="SSF48403">
    <property type="entry name" value="Ankyrin repeat"/>
    <property type="match status" value="1"/>
</dbReference>
<accession>A0A518BG65</accession>
<dbReference type="AlphaFoldDB" id="A0A518BG65"/>
<feature type="repeat" description="ANK" evidence="3">
    <location>
        <begin position="164"/>
        <end position="196"/>
    </location>
</feature>
<dbReference type="InterPro" id="IPR036770">
    <property type="entry name" value="Ankyrin_rpt-contain_sf"/>
</dbReference>
<gene>
    <name evidence="4" type="ORF">Pla133_10350</name>
</gene>
<dbReference type="PROSITE" id="PS50088">
    <property type="entry name" value="ANK_REPEAT"/>
    <property type="match status" value="2"/>
</dbReference>
<dbReference type="PANTHER" id="PTHR24198">
    <property type="entry name" value="ANKYRIN REPEAT AND PROTEIN KINASE DOMAIN-CONTAINING PROTEIN"/>
    <property type="match status" value="1"/>
</dbReference>
<dbReference type="Proteomes" id="UP000316921">
    <property type="component" value="Chromosome"/>
</dbReference>
<dbReference type="InterPro" id="IPR002110">
    <property type="entry name" value="Ankyrin_rpt"/>
</dbReference>
<reference evidence="4 5" key="1">
    <citation type="submission" date="2019-02" db="EMBL/GenBank/DDBJ databases">
        <title>Deep-cultivation of Planctomycetes and their phenomic and genomic characterization uncovers novel biology.</title>
        <authorList>
            <person name="Wiegand S."/>
            <person name="Jogler M."/>
            <person name="Boedeker C."/>
            <person name="Pinto D."/>
            <person name="Vollmers J."/>
            <person name="Rivas-Marin E."/>
            <person name="Kohn T."/>
            <person name="Peeters S.H."/>
            <person name="Heuer A."/>
            <person name="Rast P."/>
            <person name="Oberbeckmann S."/>
            <person name="Bunk B."/>
            <person name="Jeske O."/>
            <person name="Meyerdierks A."/>
            <person name="Storesund J.E."/>
            <person name="Kallscheuer N."/>
            <person name="Luecker S."/>
            <person name="Lage O.M."/>
            <person name="Pohl T."/>
            <person name="Merkel B.J."/>
            <person name="Hornburger P."/>
            <person name="Mueller R.-W."/>
            <person name="Bruemmer F."/>
            <person name="Labrenz M."/>
            <person name="Spormann A.M."/>
            <person name="Op den Camp H."/>
            <person name="Overmann J."/>
            <person name="Amann R."/>
            <person name="Jetten M.S.M."/>
            <person name="Mascher T."/>
            <person name="Medema M.H."/>
            <person name="Devos D.P."/>
            <person name="Kaster A.-K."/>
            <person name="Ovreas L."/>
            <person name="Rohde M."/>
            <person name="Galperin M.Y."/>
            <person name="Jogler C."/>
        </authorList>
    </citation>
    <scope>NUCLEOTIDE SEQUENCE [LARGE SCALE GENOMIC DNA]</scope>
    <source>
        <strain evidence="4 5">Pla133</strain>
    </source>
</reference>
<evidence type="ECO:0000313" key="5">
    <source>
        <dbReference type="Proteomes" id="UP000316921"/>
    </source>
</evidence>
<evidence type="ECO:0000313" key="4">
    <source>
        <dbReference type="EMBL" id="QDU65969.1"/>
    </source>
</evidence>
<evidence type="ECO:0000256" key="2">
    <source>
        <dbReference type="ARBA" id="ARBA00023043"/>
    </source>
</evidence>
<keyword evidence="2 3" id="KW-0040">ANK repeat</keyword>
<dbReference type="SMART" id="SM00248">
    <property type="entry name" value="ANK"/>
    <property type="match status" value="4"/>
</dbReference>
<dbReference type="PANTHER" id="PTHR24198:SF165">
    <property type="entry name" value="ANKYRIN REPEAT-CONTAINING PROTEIN-RELATED"/>
    <property type="match status" value="1"/>
</dbReference>
<dbReference type="EMBL" id="CP036287">
    <property type="protein sequence ID" value="QDU65969.1"/>
    <property type="molecule type" value="Genomic_DNA"/>
</dbReference>
<dbReference type="RefSeq" id="WP_145063089.1">
    <property type="nucleotide sequence ID" value="NZ_CP036287.1"/>
</dbReference>
<sequence length="216" mass="22287">MSADPWGQLLELFEGGDVGALRSALSERPGLARAAGPSGESAVMAALYRGRRDLAEALADAKTPLDLFERVGLGDGRGVEALLDKSADALEAVSPDGFTALQLACYLARPSIADILLAHRAPVDAVATNGSALRAIHAAVAGGEYECLRMVLEAGAEVDAAQNGRITALHAAAHRGNAPMVQLLLGAGADPRRRDDQGRSAIDHGAGHPDVLALFN</sequence>
<feature type="repeat" description="ANK" evidence="3">
    <location>
        <begin position="131"/>
        <end position="163"/>
    </location>
</feature>
<keyword evidence="5" id="KW-1185">Reference proteome</keyword>
<evidence type="ECO:0000256" key="1">
    <source>
        <dbReference type="ARBA" id="ARBA00022737"/>
    </source>
</evidence>
<organism evidence="4 5">
    <name type="scientific">Engelhardtia mirabilis</name>
    <dbReference type="NCBI Taxonomy" id="2528011"/>
    <lineage>
        <taxon>Bacteria</taxon>
        <taxon>Pseudomonadati</taxon>
        <taxon>Planctomycetota</taxon>
        <taxon>Planctomycetia</taxon>
        <taxon>Planctomycetia incertae sedis</taxon>
        <taxon>Engelhardtia</taxon>
    </lineage>
</organism>
<dbReference type="KEGG" id="pbap:Pla133_10350"/>
<dbReference type="Gene3D" id="1.25.40.20">
    <property type="entry name" value="Ankyrin repeat-containing domain"/>
    <property type="match status" value="1"/>
</dbReference>